<sequence>MLIRSLALTTALVSAPLAAQADWTLDPSHTSIMFSVNHLGFSDTIGFFESFDGDVTFDANNIPATEVSFTIDAASINTLWEARDAHIRNADFLDVENHPAITFVSTSVEQTSDTTAIITGDMTLRGVTQEVTFDASLNQLAPNPFNPTQGVAGFTITGEVDRTAFGIDFGAPVIGAIIPVTINTELNAPAALIN</sequence>
<proteinExistence type="predicted"/>
<dbReference type="Gene3D" id="2.40.128.110">
    <property type="entry name" value="Lipid/polyisoprenoid-binding, YceI-like"/>
    <property type="match status" value="1"/>
</dbReference>
<dbReference type="SUPFAM" id="SSF101874">
    <property type="entry name" value="YceI-like"/>
    <property type="match status" value="1"/>
</dbReference>
<dbReference type="InterPro" id="IPR007372">
    <property type="entry name" value="Lipid/polyisoprenoid-bd_YceI"/>
</dbReference>
<dbReference type="Proteomes" id="UP000553766">
    <property type="component" value="Unassembled WGS sequence"/>
</dbReference>
<gene>
    <name evidence="3" type="ORF">FHS89_001325</name>
</gene>
<comment type="caution">
    <text evidence="3">The sequence shown here is derived from an EMBL/GenBank/DDBJ whole genome shotgun (WGS) entry which is preliminary data.</text>
</comment>
<feature type="domain" description="Lipid/polyisoprenoid-binding YceI-like" evidence="2">
    <location>
        <begin position="22"/>
        <end position="187"/>
    </location>
</feature>
<feature type="signal peptide" evidence="1">
    <location>
        <begin position="1"/>
        <end position="21"/>
    </location>
</feature>
<keyword evidence="1" id="KW-0732">Signal</keyword>
<dbReference type="PANTHER" id="PTHR34406:SF1">
    <property type="entry name" value="PROTEIN YCEI"/>
    <property type="match status" value="1"/>
</dbReference>
<evidence type="ECO:0000313" key="3">
    <source>
        <dbReference type="EMBL" id="MBB5515315.1"/>
    </source>
</evidence>
<evidence type="ECO:0000313" key="4">
    <source>
        <dbReference type="Proteomes" id="UP000553766"/>
    </source>
</evidence>
<reference evidence="3 4" key="1">
    <citation type="submission" date="2020-08" db="EMBL/GenBank/DDBJ databases">
        <title>Genomic Encyclopedia of Type Strains, Phase IV (KMG-IV): sequencing the most valuable type-strain genomes for metagenomic binning, comparative biology and taxonomic classification.</title>
        <authorList>
            <person name="Goeker M."/>
        </authorList>
    </citation>
    <scope>NUCLEOTIDE SEQUENCE [LARGE SCALE GENOMIC DNA]</scope>
    <source>
        <strain evidence="3 4">DSM 103377</strain>
    </source>
</reference>
<accession>A0A840X089</accession>
<keyword evidence="4" id="KW-1185">Reference proteome</keyword>
<dbReference type="RefSeq" id="WP_184009768.1">
    <property type="nucleotide sequence ID" value="NZ_JACIJS010000003.1"/>
</dbReference>
<dbReference type="EMBL" id="JACIJS010000003">
    <property type="protein sequence ID" value="MBB5515315.1"/>
    <property type="molecule type" value="Genomic_DNA"/>
</dbReference>
<protein>
    <submittedName>
        <fullName evidence="3">Polyisoprenoid-binding protein YceI</fullName>
    </submittedName>
</protein>
<dbReference type="Pfam" id="PF04264">
    <property type="entry name" value="YceI"/>
    <property type="match status" value="1"/>
</dbReference>
<dbReference type="InterPro" id="IPR036761">
    <property type="entry name" value="TTHA0802/YceI-like_sf"/>
</dbReference>
<evidence type="ECO:0000259" key="2">
    <source>
        <dbReference type="SMART" id="SM00867"/>
    </source>
</evidence>
<dbReference type="AlphaFoldDB" id="A0A840X089"/>
<dbReference type="SMART" id="SM00867">
    <property type="entry name" value="YceI"/>
    <property type="match status" value="1"/>
</dbReference>
<dbReference type="PANTHER" id="PTHR34406">
    <property type="entry name" value="PROTEIN YCEI"/>
    <property type="match status" value="1"/>
</dbReference>
<organism evidence="3 4">
    <name type="scientific">Rubricella aquisinus</name>
    <dbReference type="NCBI Taxonomy" id="2028108"/>
    <lineage>
        <taxon>Bacteria</taxon>
        <taxon>Pseudomonadati</taxon>
        <taxon>Pseudomonadota</taxon>
        <taxon>Alphaproteobacteria</taxon>
        <taxon>Rhodobacterales</taxon>
        <taxon>Paracoccaceae</taxon>
        <taxon>Rubricella</taxon>
    </lineage>
</organism>
<evidence type="ECO:0000256" key="1">
    <source>
        <dbReference type="SAM" id="SignalP"/>
    </source>
</evidence>
<feature type="chain" id="PRO_5032787913" evidence="1">
    <location>
        <begin position="22"/>
        <end position="194"/>
    </location>
</feature>
<name>A0A840X089_9RHOB</name>